<reference evidence="9 10" key="1">
    <citation type="journal article" date="2013" name="ISME J.">
        <title>Comparative genomics of pathogenic lineages of Vibrio nigripulchritudo identifies virulence-associated traits.</title>
        <authorList>
            <person name="Goudenege D."/>
            <person name="Labreuche Y."/>
            <person name="Krin E."/>
            <person name="Ansquer D."/>
            <person name="Mangenot S."/>
            <person name="Calteau A."/>
            <person name="Medigue C."/>
            <person name="Mazel D."/>
            <person name="Polz M.F."/>
            <person name="Le Roux F."/>
        </authorList>
    </citation>
    <scope>NUCLEOTIDE SEQUENCE [LARGE SCALE GENOMIC DNA]</scope>
    <source>
        <strain evidence="9 10">SOn1</strain>
    </source>
</reference>
<organism evidence="9 10">
    <name type="scientific">Vibrio nigripulchritudo SOn1</name>
    <dbReference type="NCBI Taxonomy" id="1238450"/>
    <lineage>
        <taxon>Bacteria</taxon>
        <taxon>Pseudomonadati</taxon>
        <taxon>Pseudomonadota</taxon>
        <taxon>Gammaproteobacteria</taxon>
        <taxon>Vibrionales</taxon>
        <taxon>Vibrionaceae</taxon>
        <taxon>Vibrio</taxon>
    </lineage>
</organism>
<comment type="subcellular location">
    <subcellularLocation>
        <location evidence="1 7">Cell inner membrane</location>
        <topology evidence="1 7">Multi-pass membrane protein</topology>
    </subcellularLocation>
</comment>
<keyword evidence="2" id="KW-1003">Cell membrane</keyword>
<evidence type="ECO:0000259" key="8">
    <source>
        <dbReference type="Pfam" id="PF06808"/>
    </source>
</evidence>
<evidence type="ECO:0000256" key="7">
    <source>
        <dbReference type="RuleBase" id="RU369079"/>
    </source>
</evidence>
<dbReference type="InterPro" id="IPR010656">
    <property type="entry name" value="DctM"/>
</dbReference>
<evidence type="ECO:0000256" key="2">
    <source>
        <dbReference type="ARBA" id="ARBA00022475"/>
    </source>
</evidence>
<feature type="transmembrane region" description="Helical" evidence="7">
    <location>
        <begin position="265"/>
        <end position="290"/>
    </location>
</feature>
<evidence type="ECO:0000256" key="1">
    <source>
        <dbReference type="ARBA" id="ARBA00004429"/>
    </source>
</evidence>
<dbReference type="PANTHER" id="PTHR33362">
    <property type="entry name" value="SIALIC ACID TRAP TRANSPORTER PERMEASE PROTEIN SIAT-RELATED"/>
    <property type="match status" value="1"/>
</dbReference>
<dbReference type="GO" id="GO:0005886">
    <property type="term" value="C:plasma membrane"/>
    <property type="evidence" value="ECO:0007669"/>
    <property type="project" value="UniProtKB-SubCell"/>
</dbReference>
<accession>A0AAV2VQ06</accession>
<protein>
    <recommendedName>
        <fullName evidence="7">TRAP transporter large permease protein</fullName>
    </recommendedName>
</protein>
<sequence length="420" mass="44684">MTGLVFLSLMLVGVPIVYVLLSSAFFYIEISDNRILFDSIPQQIFSGIEAYGLLAIPLFMLTGELMSASGVTKRLMGVASLLVGGFRGGLAYVNLLANMMMASIMGSAVAQIAMMSKVVVPEMEEQGYSRPFASALTAASGLLSPIIPPSMLFVVFGVLAQIPIGDMFIAGIIPGLILGLMFIGVITYLGIKHNFPAEKRKGLSEMKKDVVESLPAMCIPGIIISSILFGLATPTESAGIAALISFIIGKYIYKTILFKDIGKLFFNTAIGSGTVLALIAAAHVFGWALIFEQIPQTIALWVGDVTDDPFIFMLLVNVLLLLVGMVLDGIAALILVVPLLLPIAILDFNISPVQFGVITCINLVLGLLTPPVGAGLYIASSMSNVHPNSIFRSLIPFLLCCLGLLVLLSYFPALTTGLIQ</sequence>
<feature type="transmembrane region" description="Helical" evidence="7">
    <location>
        <begin position="132"/>
        <end position="162"/>
    </location>
</feature>
<comment type="function">
    <text evidence="7">Part of the tripartite ATP-independent periplasmic (TRAP) transport system.</text>
</comment>
<feature type="transmembrane region" description="Helical" evidence="7">
    <location>
        <begin position="237"/>
        <end position="253"/>
    </location>
</feature>
<feature type="transmembrane region" description="Helical" evidence="7">
    <location>
        <begin position="210"/>
        <end position="231"/>
    </location>
</feature>
<name>A0AAV2VQ06_9VIBR</name>
<evidence type="ECO:0000256" key="6">
    <source>
        <dbReference type="ARBA" id="ARBA00023136"/>
    </source>
</evidence>
<keyword evidence="4 7" id="KW-0812">Transmembrane</keyword>
<gene>
    <name evidence="9" type="ORF">VIBNISOn1_1890009</name>
</gene>
<dbReference type="EMBL" id="CAOF01000100">
    <property type="protein sequence ID" value="CCO46761.1"/>
    <property type="molecule type" value="Genomic_DNA"/>
</dbReference>
<dbReference type="Pfam" id="PF06808">
    <property type="entry name" value="DctM"/>
    <property type="match status" value="1"/>
</dbReference>
<proteinExistence type="inferred from homology"/>
<feature type="transmembrane region" description="Helical" evidence="7">
    <location>
        <begin position="40"/>
        <end position="63"/>
    </location>
</feature>
<evidence type="ECO:0000313" key="9">
    <source>
        <dbReference type="EMBL" id="CCO46761.1"/>
    </source>
</evidence>
<dbReference type="GO" id="GO:0022857">
    <property type="term" value="F:transmembrane transporter activity"/>
    <property type="evidence" value="ECO:0007669"/>
    <property type="project" value="UniProtKB-UniRule"/>
</dbReference>
<feature type="transmembrane region" description="Helical" evidence="7">
    <location>
        <begin position="99"/>
        <end position="120"/>
    </location>
</feature>
<feature type="domain" description="TRAP C4-dicarboxylate transport system permease DctM subunit" evidence="8">
    <location>
        <begin position="5"/>
        <end position="414"/>
    </location>
</feature>
<dbReference type="PANTHER" id="PTHR33362:SF2">
    <property type="entry name" value="TRAP TRANSPORTER LARGE PERMEASE PROTEIN"/>
    <property type="match status" value="1"/>
</dbReference>
<feature type="transmembrane region" description="Helical" evidence="7">
    <location>
        <begin position="355"/>
        <end position="378"/>
    </location>
</feature>
<evidence type="ECO:0000256" key="3">
    <source>
        <dbReference type="ARBA" id="ARBA00022519"/>
    </source>
</evidence>
<comment type="caution">
    <text evidence="9">The sequence shown here is derived from an EMBL/GenBank/DDBJ whole genome shotgun (WGS) entry which is preliminary data.</text>
</comment>
<keyword evidence="5 7" id="KW-1133">Transmembrane helix</keyword>
<dbReference type="Proteomes" id="UP000018211">
    <property type="component" value="Unassembled WGS sequence"/>
</dbReference>
<feature type="transmembrane region" description="Helical" evidence="7">
    <location>
        <begin position="390"/>
        <end position="411"/>
    </location>
</feature>
<feature type="transmembrane region" description="Helical" evidence="7">
    <location>
        <begin position="7"/>
        <end position="28"/>
    </location>
</feature>
<evidence type="ECO:0000256" key="5">
    <source>
        <dbReference type="ARBA" id="ARBA00022989"/>
    </source>
</evidence>
<comment type="similarity">
    <text evidence="7">Belongs to the TRAP transporter large permease family.</text>
</comment>
<dbReference type="RefSeq" id="WP_022611802.1">
    <property type="nucleotide sequence ID" value="NZ_LK391965.1"/>
</dbReference>
<comment type="subunit">
    <text evidence="7">The complex comprises the extracytoplasmic solute receptor protein and the two transmembrane proteins.</text>
</comment>
<evidence type="ECO:0000313" key="10">
    <source>
        <dbReference type="Proteomes" id="UP000018211"/>
    </source>
</evidence>
<feature type="transmembrane region" description="Helical" evidence="7">
    <location>
        <begin position="168"/>
        <end position="189"/>
    </location>
</feature>
<keyword evidence="7" id="KW-0813">Transport</keyword>
<dbReference type="PIRSF" id="PIRSF006066">
    <property type="entry name" value="HI0050"/>
    <property type="match status" value="1"/>
</dbReference>
<evidence type="ECO:0000256" key="4">
    <source>
        <dbReference type="ARBA" id="ARBA00022692"/>
    </source>
</evidence>
<keyword evidence="3 7" id="KW-0997">Cell inner membrane</keyword>
<dbReference type="InterPro" id="IPR004681">
    <property type="entry name" value="TRAP_DctM"/>
</dbReference>
<dbReference type="NCBIfam" id="TIGR00786">
    <property type="entry name" value="dctM"/>
    <property type="match status" value="1"/>
</dbReference>
<keyword evidence="6 7" id="KW-0472">Membrane</keyword>
<feature type="transmembrane region" description="Helical" evidence="7">
    <location>
        <begin position="310"/>
        <end position="343"/>
    </location>
</feature>
<dbReference type="AlphaFoldDB" id="A0AAV2VQ06"/>